<evidence type="ECO:0000313" key="4">
    <source>
        <dbReference type="Proteomes" id="UP000480178"/>
    </source>
</evidence>
<sequence length="1054" mass="117042">MYEYFYNGGGVAVGDVNGDGLDDIYFSANMQPNKLYLNKGYMRFEDVTTKAGVAGREGPWKTGVTMADVNGDGLLDIYVCYSGKLPAPKRVNELFINQGKDSTGIPHFAEQASTYGLASTAYSTHALFFDFDKDTDLDLLLLNHNPERLPILDDVSTAHLLKQADTQSGSRLFKNNNNVFTDITKQAGIHSSTLSYGLGAAIADINADGWPDIYIGNDYTVPDYLYINNKNGTFTDKVQAHLGQTSHFSMGNEIADINNDALPDIYTLDMLPEDNRRQKLLFAPDNYEKFDLSLRSGFYYQYMRNMLHINNGNGSFSETGQLSGVSNTDWSWAPLFADYDNDGWKDLFVTNGFTRDFTNMDFMKYMSDFIQQKAGNMVRNDLLQLVHQIPASNVKNYLYKNNSGSTFIDQTTAWGMTAASNSNGAVYADLDNDGDLDLIVNNINSPAFVYQNQAEKLLKRHYLQVKLLGEGKNTSGIGAKIRVHRKGKIQYLEQMPARGYQSSVSPVLHIGLGTEKNIDSLYVTWQSGKTQLLTHVKADTLLVLEEKQARSGKPVAEPVPVPVFEEAQSPLKFVHQASQINDFKRQPLLINPLSYSGPCLVKGDVNGDGLEDVFAGGSAGQAGGLYLQTKTGQFSSKPVAAFEADKLSEDTNALFFDANGDTFPDLYVASGGYHNFMPDDALLQDRLYINDGTGNYTKNKEALPKMHTSTSCVRAADINQDGYLDLFVGGRMIPGSYPEIPRSYLLINDGKGHFKDMTATLAATMQKIGMVTDAAWHDLNGDKQPELIIVGEWMPITVLGLVNGKLSDQTSAYFSKTYSGWWNKLLVEDLNKDGKPDLVIGNQGLNTQCRASEKQPAELYYKDFDDNGSIDPVFCFYIQDKSYPYVTRDELLDQMSIMRTRFKDYKSYADATLNDIFSPEELKGAGHLTANYLQTVLFIQDANGKFQEKALPLEAQLSPVFSITALDYNEDGHEDLLLCGNINKARLRFGKYDANYGVLLKGEGNGNFTYIPQRSSGLQIKGDVRSIVTINNTLLVGINGQPIQAYRKHAKFIQ</sequence>
<dbReference type="InterPro" id="IPR028994">
    <property type="entry name" value="Integrin_alpha_N"/>
</dbReference>
<accession>A0A6C0GUX1</accession>
<dbReference type="KEGG" id="rhoz:GXP67_13770"/>
<dbReference type="Gene3D" id="2.130.10.130">
    <property type="entry name" value="Integrin alpha, N-terminal"/>
    <property type="match status" value="4"/>
</dbReference>
<keyword evidence="4" id="KW-1185">Reference proteome</keyword>
<dbReference type="SUPFAM" id="SSF69318">
    <property type="entry name" value="Integrin alpha N-terminal domain"/>
    <property type="match status" value="3"/>
</dbReference>
<dbReference type="Pfam" id="PF13517">
    <property type="entry name" value="FG-GAP_3"/>
    <property type="match status" value="6"/>
</dbReference>
<organism evidence="3 4">
    <name type="scientific">Rhodocytophaga rosea</name>
    <dbReference type="NCBI Taxonomy" id="2704465"/>
    <lineage>
        <taxon>Bacteria</taxon>
        <taxon>Pseudomonadati</taxon>
        <taxon>Bacteroidota</taxon>
        <taxon>Cytophagia</taxon>
        <taxon>Cytophagales</taxon>
        <taxon>Rhodocytophagaceae</taxon>
        <taxon>Rhodocytophaga</taxon>
    </lineage>
</organism>
<reference evidence="3 4" key="1">
    <citation type="submission" date="2020-01" db="EMBL/GenBank/DDBJ databases">
        <authorList>
            <person name="Kim M.K."/>
        </authorList>
    </citation>
    <scope>NUCLEOTIDE SEQUENCE [LARGE SCALE GENOMIC DNA]</scope>
    <source>
        <strain evidence="3 4">172606-1</strain>
    </source>
</reference>
<dbReference type="Proteomes" id="UP000480178">
    <property type="component" value="Chromosome"/>
</dbReference>
<dbReference type="AlphaFoldDB" id="A0A6C0GUX1"/>
<feature type="domain" description="ASPIC/UnbV" evidence="2">
    <location>
        <begin position="476"/>
        <end position="542"/>
    </location>
</feature>
<dbReference type="InterPro" id="IPR013517">
    <property type="entry name" value="FG-GAP"/>
</dbReference>
<keyword evidence="1" id="KW-0732">Signal</keyword>
<name>A0A6C0GUX1_9BACT</name>
<protein>
    <submittedName>
        <fullName evidence="3">VCBS repeat-containing protein</fullName>
    </submittedName>
</protein>
<proteinExistence type="predicted"/>
<evidence type="ECO:0000313" key="3">
    <source>
        <dbReference type="EMBL" id="QHT72018.1"/>
    </source>
</evidence>
<dbReference type="InterPro" id="IPR027039">
    <property type="entry name" value="Crtac1"/>
</dbReference>
<dbReference type="InterPro" id="IPR011519">
    <property type="entry name" value="UnbV_ASPIC"/>
</dbReference>
<dbReference type="PANTHER" id="PTHR16026">
    <property type="entry name" value="CARTILAGE ACIDIC PROTEIN 1"/>
    <property type="match status" value="1"/>
</dbReference>
<dbReference type="PANTHER" id="PTHR16026:SF0">
    <property type="entry name" value="CARTILAGE ACIDIC PROTEIN 1"/>
    <property type="match status" value="1"/>
</dbReference>
<dbReference type="Pfam" id="PF07593">
    <property type="entry name" value="UnbV_ASPIC"/>
    <property type="match status" value="1"/>
</dbReference>
<evidence type="ECO:0000256" key="1">
    <source>
        <dbReference type="ARBA" id="ARBA00022729"/>
    </source>
</evidence>
<evidence type="ECO:0000259" key="2">
    <source>
        <dbReference type="Pfam" id="PF07593"/>
    </source>
</evidence>
<dbReference type="EMBL" id="CP048222">
    <property type="protein sequence ID" value="QHT72018.1"/>
    <property type="molecule type" value="Genomic_DNA"/>
</dbReference>
<gene>
    <name evidence="3" type="ORF">GXP67_13770</name>
</gene>